<name>A0A1G8PM32_9MICC</name>
<dbReference type="SUPFAM" id="SSF52833">
    <property type="entry name" value="Thioredoxin-like"/>
    <property type="match status" value="1"/>
</dbReference>
<evidence type="ECO:0000256" key="6">
    <source>
        <dbReference type="SAM" id="MobiDB-lite"/>
    </source>
</evidence>
<dbReference type="PANTHER" id="PTHR43110:SF1">
    <property type="entry name" value="THIOL PEROXIDASE"/>
    <property type="match status" value="1"/>
</dbReference>
<evidence type="ECO:0000313" key="8">
    <source>
        <dbReference type="EMBL" id="SDI92900.1"/>
    </source>
</evidence>
<evidence type="ECO:0000313" key="9">
    <source>
        <dbReference type="Proteomes" id="UP000199258"/>
    </source>
</evidence>
<dbReference type="CDD" id="cd03018">
    <property type="entry name" value="PRX_AhpE_like"/>
    <property type="match status" value="1"/>
</dbReference>
<keyword evidence="1" id="KW-0575">Peroxidase</keyword>
<evidence type="ECO:0000256" key="3">
    <source>
        <dbReference type="ARBA" id="ARBA00023002"/>
    </source>
</evidence>
<feature type="domain" description="Thioredoxin" evidence="7">
    <location>
        <begin position="5"/>
        <end position="155"/>
    </location>
</feature>
<evidence type="ECO:0000259" key="7">
    <source>
        <dbReference type="PROSITE" id="PS51352"/>
    </source>
</evidence>
<dbReference type="PANTHER" id="PTHR43110">
    <property type="entry name" value="THIOL PEROXIDASE"/>
    <property type="match status" value="1"/>
</dbReference>
<keyword evidence="9" id="KW-1185">Reference proteome</keyword>
<evidence type="ECO:0000256" key="4">
    <source>
        <dbReference type="ARBA" id="ARBA00023284"/>
    </source>
</evidence>
<sequence length="162" mass="17962">MTALPAPGDRAPGFELPNQHGEPVSMDSLQGSAVVLVFYPFAFSRVCTSELDEIHRNLGEFQARGVRVLAVSVDHKYALRTYAEEHGYSFDLLADFWPHGAVAEKYGALDRTDGYARRVTFFIDAAGFIRARIESPLGQPRPFEDYRAALVQLCEPTVPASQ</sequence>
<proteinExistence type="predicted"/>
<dbReference type="EMBL" id="FNDT01000035">
    <property type="protein sequence ID" value="SDI92900.1"/>
    <property type="molecule type" value="Genomic_DNA"/>
</dbReference>
<evidence type="ECO:0000256" key="2">
    <source>
        <dbReference type="ARBA" id="ARBA00022862"/>
    </source>
</evidence>
<dbReference type="Pfam" id="PF00578">
    <property type="entry name" value="AhpC-TSA"/>
    <property type="match status" value="1"/>
</dbReference>
<dbReference type="Gene3D" id="3.40.30.10">
    <property type="entry name" value="Glutaredoxin"/>
    <property type="match status" value="1"/>
</dbReference>
<reference evidence="8 9" key="1">
    <citation type="submission" date="2016-10" db="EMBL/GenBank/DDBJ databases">
        <authorList>
            <person name="de Groot N.N."/>
        </authorList>
    </citation>
    <scope>NUCLEOTIDE SEQUENCE [LARGE SCALE GENOMIC DNA]</scope>
    <source>
        <strain evidence="8 9">NP_1H</strain>
    </source>
</reference>
<dbReference type="InterPro" id="IPR013766">
    <property type="entry name" value="Thioredoxin_domain"/>
</dbReference>
<dbReference type="PIRSF" id="PIRSF000239">
    <property type="entry name" value="AHPC"/>
    <property type="match status" value="1"/>
</dbReference>
<keyword evidence="3" id="KW-0560">Oxidoreductase</keyword>
<accession>A0A1G8PM32</accession>
<dbReference type="STRING" id="335973.SAMN04488693_1353"/>
<dbReference type="AlphaFoldDB" id="A0A1G8PM32"/>
<dbReference type="InterPro" id="IPR050455">
    <property type="entry name" value="Tpx_Peroxidase_subfamily"/>
</dbReference>
<feature type="active site" description="Cysteine sulfenic acid (-SOH) intermediate; for peroxidase activity" evidence="5">
    <location>
        <position position="47"/>
    </location>
</feature>
<dbReference type="PROSITE" id="PS51352">
    <property type="entry name" value="THIOREDOXIN_2"/>
    <property type="match status" value="1"/>
</dbReference>
<organism evidence="8 9">
    <name type="scientific">Arthrobacter subterraneus</name>
    <dbReference type="NCBI Taxonomy" id="335973"/>
    <lineage>
        <taxon>Bacteria</taxon>
        <taxon>Bacillati</taxon>
        <taxon>Actinomycetota</taxon>
        <taxon>Actinomycetes</taxon>
        <taxon>Micrococcales</taxon>
        <taxon>Micrococcaceae</taxon>
        <taxon>Arthrobacter</taxon>
    </lineage>
</organism>
<dbReference type="OrthoDB" id="9812811at2"/>
<dbReference type="InterPro" id="IPR036249">
    <property type="entry name" value="Thioredoxin-like_sf"/>
</dbReference>
<dbReference type="InterPro" id="IPR024706">
    <property type="entry name" value="Peroxiredoxin_AhpC-typ"/>
</dbReference>
<protein>
    <submittedName>
        <fullName evidence="8">Peroxiredoxin</fullName>
    </submittedName>
</protein>
<dbReference type="GO" id="GO:0004601">
    <property type="term" value="F:peroxidase activity"/>
    <property type="evidence" value="ECO:0007669"/>
    <property type="project" value="UniProtKB-KW"/>
</dbReference>
<dbReference type="InterPro" id="IPR000866">
    <property type="entry name" value="AhpC/TSA"/>
</dbReference>
<keyword evidence="2" id="KW-0049">Antioxidant</keyword>
<dbReference type="RefSeq" id="WP_026544972.1">
    <property type="nucleotide sequence ID" value="NZ_FNDT01000035.1"/>
</dbReference>
<keyword evidence="4" id="KW-0676">Redox-active center</keyword>
<gene>
    <name evidence="8" type="ORF">SAMN04488693_1353</name>
</gene>
<dbReference type="Proteomes" id="UP000199258">
    <property type="component" value="Unassembled WGS sequence"/>
</dbReference>
<evidence type="ECO:0000256" key="1">
    <source>
        <dbReference type="ARBA" id="ARBA00022559"/>
    </source>
</evidence>
<feature type="region of interest" description="Disordered" evidence="6">
    <location>
        <begin position="1"/>
        <end position="22"/>
    </location>
</feature>
<evidence type="ECO:0000256" key="5">
    <source>
        <dbReference type="PIRSR" id="PIRSR000239-1"/>
    </source>
</evidence>